<organism evidence="3 4">
    <name type="scientific">Nocardioides ginsengisegetis</name>
    <dbReference type="NCBI Taxonomy" id="661491"/>
    <lineage>
        <taxon>Bacteria</taxon>
        <taxon>Bacillati</taxon>
        <taxon>Actinomycetota</taxon>
        <taxon>Actinomycetes</taxon>
        <taxon>Propionibacteriales</taxon>
        <taxon>Nocardioidaceae</taxon>
        <taxon>Nocardioides</taxon>
    </lineage>
</organism>
<feature type="region of interest" description="Disordered" evidence="1">
    <location>
        <begin position="128"/>
        <end position="153"/>
    </location>
</feature>
<evidence type="ECO:0000256" key="1">
    <source>
        <dbReference type="SAM" id="MobiDB-lite"/>
    </source>
</evidence>
<dbReference type="GO" id="GO:0007059">
    <property type="term" value="P:chromosome segregation"/>
    <property type="evidence" value="ECO:0007669"/>
    <property type="project" value="TreeGrafter"/>
</dbReference>
<dbReference type="EMBL" id="JACGXA010000001">
    <property type="protein sequence ID" value="MBA8803215.1"/>
    <property type="molecule type" value="Genomic_DNA"/>
</dbReference>
<dbReference type="AlphaFoldDB" id="A0A7W3IYV7"/>
<sequence length="316" mass="34635">MPDGGHIELERSVESIAVGVRHRQDLGDLAPLVASIDRLGLLQPITIAPDGTLLCGRRRLEAIRLLRWQSVKVWVRSGLSDELNSLLAQQDDNLLHKPLSVLEAASLYRELKVVLAEDAARRQRATQFGAPNPAEAPGGAESAPPSPPGKSRRQAAELVTGTAAYNRLEQVNGLEDIAADETQPAPVRGLAATALHSIRDGSAVNPWFNEVREIRDDGRAMTDDELERLAQQALQRIDNPVRRRPVSAARHKRSTRAFVHTWTDMDGWSSAYDATEIGAALTDQEWALFDRVLQETVSFHQAAQRRRTAPPATAAG</sequence>
<dbReference type="PANTHER" id="PTHR33375:SF1">
    <property type="entry name" value="CHROMOSOME-PARTITIONING PROTEIN PARB-RELATED"/>
    <property type="match status" value="1"/>
</dbReference>
<dbReference type="PANTHER" id="PTHR33375">
    <property type="entry name" value="CHROMOSOME-PARTITIONING PROTEIN PARB-RELATED"/>
    <property type="match status" value="1"/>
</dbReference>
<dbReference type="GO" id="GO:0005694">
    <property type="term" value="C:chromosome"/>
    <property type="evidence" value="ECO:0007669"/>
    <property type="project" value="TreeGrafter"/>
</dbReference>
<gene>
    <name evidence="3" type="ORF">FB382_001506</name>
</gene>
<dbReference type="Gene3D" id="3.90.1530.30">
    <property type="match status" value="1"/>
</dbReference>
<dbReference type="SMART" id="SM00470">
    <property type="entry name" value="ParB"/>
    <property type="match status" value="1"/>
</dbReference>
<dbReference type="GO" id="GO:0045881">
    <property type="term" value="P:positive regulation of sporulation resulting in formation of a cellular spore"/>
    <property type="evidence" value="ECO:0007669"/>
    <property type="project" value="TreeGrafter"/>
</dbReference>
<protein>
    <submittedName>
        <fullName evidence="3">ParB family chromosome partitioning protein</fullName>
    </submittedName>
</protein>
<evidence type="ECO:0000259" key="2">
    <source>
        <dbReference type="SMART" id="SM00470"/>
    </source>
</evidence>
<keyword evidence="4" id="KW-1185">Reference proteome</keyword>
<dbReference type="RefSeq" id="WP_182538057.1">
    <property type="nucleotide sequence ID" value="NZ_JACGXA010000001.1"/>
</dbReference>
<proteinExistence type="predicted"/>
<dbReference type="InterPro" id="IPR050336">
    <property type="entry name" value="Chromosome_partition/occlusion"/>
</dbReference>
<dbReference type="InterPro" id="IPR003115">
    <property type="entry name" value="ParB_N"/>
</dbReference>
<reference evidence="3 4" key="1">
    <citation type="submission" date="2020-07" db="EMBL/GenBank/DDBJ databases">
        <title>Sequencing the genomes of 1000 actinobacteria strains.</title>
        <authorList>
            <person name="Klenk H.-P."/>
        </authorList>
    </citation>
    <scope>NUCLEOTIDE SEQUENCE [LARGE SCALE GENOMIC DNA]</scope>
    <source>
        <strain evidence="3 4">DSM 21349</strain>
    </source>
</reference>
<dbReference type="InterPro" id="IPR036086">
    <property type="entry name" value="ParB/Sulfiredoxin_sf"/>
</dbReference>
<dbReference type="Pfam" id="PF02195">
    <property type="entry name" value="ParB_N"/>
    <property type="match status" value="1"/>
</dbReference>
<feature type="domain" description="ParB-like N-terminal" evidence="2">
    <location>
        <begin position="9"/>
        <end position="94"/>
    </location>
</feature>
<feature type="compositionally biased region" description="Low complexity" evidence="1">
    <location>
        <begin position="129"/>
        <end position="143"/>
    </location>
</feature>
<name>A0A7W3IYV7_9ACTN</name>
<evidence type="ECO:0000313" key="3">
    <source>
        <dbReference type="EMBL" id="MBA8803215.1"/>
    </source>
</evidence>
<dbReference type="SUPFAM" id="SSF110849">
    <property type="entry name" value="ParB/Sulfiredoxin"/>
    <property type="match status" value="1"/>
</dbReference>
<accession>A0A7W3IYV7</accession>
<dbReference type="Proteomes" id="UP000580910">
    <property type="component" value="Unassembled WGS sequence"/>
</dbReference>
<comment type="caution">
    <text evidence="3">The sequence shown here is derived from an EMBL/GenBank/DDBJ whole genome shotgun (WGS) entry which is preliminary data.</text>
</comment>
<evidence type="ECO:0000313" key="4">
    <source>
        <dbReference type="Proteomes" id="UP000580910"/>
    </source>
</evidence>